<accession>A0A9P5PNT9</accession>
<comment type="caution">
    <text evidence="2">The sequence shown here is derived from an EMBL/GenBank/DDBJ whole genome shotgun (WGS) entry which is preliminary data.</text>
</comment>
<feature type="region of interest" description="Disordered" evidence="1">
    <location>
        <begin position="253"/>
        <end position="292"/>
    </location>
</feature>
<dbReference type="Proteomes" id="UP000772434">
    <property type="component" value="Unassembled WGS sequence"/>
</dbReference>
<sequence>MNLFSLEQLAAIAALPDDQCIALAQEKTFTAVPAYLEPSFAPTQGHSKMNNQVTHGVLECPFILASASQSVRTSTLGSDSSASAPCVSVTSEIELGKEKGKALPPFISCEHVHSVLHSICDNNPYAGSSATKSTAWAKVFEMFVKAGRVKDTRAQTLKDKVKELLDCHEGAQCKTPITLAMRKFLDDKDNAIALGSTLDAVASMRRCSADEMASASVVRREKEKKKTIDGKFIAQASLTTMARKALDEKAKLINLSSDSENDPVKEDKSDIEIDVTQHNDAPNDSVIAKKTG</sequence>
<organism evidence="2 3">
    <name type="scientific">Rhodocollybia butyracea</name>
    <dbReference type="NCBI Taxonomy" id="206335"/>
    <lineage>
        <taxon>Eukaryota</taxon>
        <taxon>Fungi</taxon>
        <taxon>Dikarya</taxon>
        <taxon>Basidiomycota</taxon>
        <taxon>Agaricomycotina</taxon>
        <taxon>Agaricomycetes</taxon>
        <taxon>Agaricomycetidae</taxon>
        <taxon>Agaricales</taxon>
        <taxon>Marasmiineae</taxon>
        <taxon>Omphalotaceae</taxon>
        <taxon>Rhodocollybia</taxon>
    </lineage>
</organism>
<evidence type="ECO:0000256" key="1">
    <source>
        <dbReference type="SAM" id="MobiDB-lite"/>
    </source>
</evidence>
<gene>
    <name evidence="2" type="ORF">BDP27DRAFT_1423778</name>
</gene>
<evidence type="ECO:0000313" key="2">
    <source>
        <dbReference type="EMBL" id="KAF9066532.1"/>
    </source>
</evidence>
<evidence type="ECO:0000313" key="3">
    <source>
        <dbReference type="Proteomes" id="UP000772434"/>
    </source>
</evidence>
<dbReference type="OrthoDB" id="3068957at2759"/>
<dbReference type="EMBL" id="JADNRY010000086">
    <property type="protein sequence ID" value="KAF9066532.1"/>
    <property type="molecule type" value="Genomic_DNA"/>
</dbReference>
<proteinExistence type="predicted"/>
<reference evidence="2" key="1">
    <citation type="submission" date="2020-11" db="EMBL/GenBank/DDBJ databases">
        <authorList>
            <consortium name="DOE Joint Genome Institute"/>
            <person name="Ahrendt S."/>
            <person name="Riley R."/>
            <person name="Andreopoulos W."/>
            <person name="Labutti K."/>
            <person name="Pangilinan J."/>
            <person name="Ruiz-Duenas F.J."/>
            <person name="Barrasa J.M."/>
            <person name="Sanchez-Garcia M."/>
            <person name="Camarero S."/>
            <person name="Miyauchi S."/>
            <person name="Serrano A."/>
            <person name="Linde D."/>
            <person name="Babiker R."/>
            <person name="Drula E."/>
            <person name="Ayuso-Fernandez I."/>
            <person name="Pacheco R."/>
            <person name="Padilla G."/>
            <person name="Ferreira P."/>
            <person name="Barriuso J."/>
            <person name="Kellner H."/>
            <person name="Castanera R."/>
            <person name="Alfaro M."/>
            <person name="Ramirez L."/>
            <person name="Pisabarro A.G."/>
            <person name="Kuo A."/>
            <person name="Tritt A."/>
            <person name="Lipzen A."/>
            <person name="He G."/>
            <person name="Yan M."/>
            <person name="Ng V."/>
            <person name="Cullen D."/>
            <person name="Martin F."/>
            <person name="Rosso M.-N."/>
            <person name="Henrissat B."/>
            <person name="Hibbett D."/>
            <person name="Martinez A.T."/>
            <person name="Grigoriev I.V."/>
        </authorList>
    </citation>
    <scope>NUCLEOTIDE SEQUENCE</scope>
    <source>
        <strain evidence="2">AH 40177</strain>
    </source>
</reference>
<keyword evidence="3" id="KW-1185">Reference proteome</keyword>
<dbReference type="AlphaFoldDB" id="A0A9P5PNT9"/>
<feature type="compositionally biased region" description="Basic and acidic residues" evidence="1">
    <location>
        <begin position="262"/>
        <end position="277"/>
    </location>
</feature>
<name>A0A9P5PNT9_9AGAR</name>
<protein>
    <submittedName>
        <fullName evidence="2">Uncharacterized protein</fullName>
    </submittedName>
</protein>